<name>C0BVZ8_9FIRM</name>
<dbReference type="PANTHER" id="PTHR45453">
    <property type="entry name" value="PHOSPHATE REGULON SENSOR PROTEIN PHOR"/>
    <property type="match status" value="1"/>
</dbReference>
<reference evidence="15" key="1">
    <citation type="submission" date="2009-02" db="EMBL/GenBank/DDBJ databases">
        <authorList>
            <person name="Fulton L."/>
            <person name="Clifton S."/>
            <person name="Fulton B."/>
            <person name="Xu J."/>
            <person name="Minx P."/>
            <person name="Pepin K.H."/>
            <person name="Johnson M."/>
            <person name="Bhonagiri V."/>
            <person name="Nash W.E."/>
            <person name="Mardis E.R."/>
            <person name="Wilson R.K."/>
        </authorList>
    </citation>
    <scope>NUCLEOTIDE SEQUENCE [LARGE SCALE GENOMIC DNA]</scope>
    <source>
        <strain evidence="15">DSM 15053</strain>
    </source>
</reference>
<reference evidence="15" key="2">
    <citation type="submission" date="2013-06" db="EMBL/GenBank/DDBJ databases">
        <title>Draft genome sequence of Clostridium hylemonae (DSM 15053).</title>
        <authorList>
            <person name="Sudarsanam P."/>
            <person name="Ley R."/>
            <person name="Guruge J."/>
            <person name="Turnbaugh P.J."/>
            <person name="Mahowald M."/>
            <person name="Liep D."/>
            <person name="Gordon J."/>
        </authorList>
    </citation>
    <scope>NUCLEOTIDE SEQUENCE</scope>
    <source>
        <strain evidence="15">DSM 15053</strain>
    </source>
</reference>
<dbReference type="STRING" id="553973.CLOHYLEM_03996"/>
<protein>
    <recommendedName>
        <fullName evidence="3">histidine kinase</fullName>
        <ecNumber evidence="3">2.7.13.3</ecNumber>
    </recommendedName>
</protein>
<evidence type="ECO:0000256" key="6">
    <source>
        <dbReference type="ARBA" id="ARBA00022679"/>
    </source>
</evidence>
<dbReference type="InterPro" id="IPR005467">
    <property type="entry name" value="His_kinase_dom"/>
</dbReference>
<dbReference type="GO" id="GO:0005886">
    <property type="term" value="C:plasma membrane"/>
    <property type="evidence" value="ECO:0007669"/>
    <property type="project" value="UniProtKB-SubCell"/>
</dbReference>
<dbReference type="RefSeq" id="WP_006441324.1">
    <property type="nucleotide sequence ID" value="NZ_CP036524.1"/>
</dbReference>
<evidence type="ECO:0000259" key="14">
    <source>
        <dbReference type="PROSITE" id="PS50109"/>
    </source>
</evidence>
<feature type="signal peptide" evidence="13">
    <location>
        <begin position="1"/>
        <end position="21"/>
    </location>
</feature>
<evidence type="ECO:0000256" key="2">
    <source>
        <dbReference type="ARBA" id="ARBA00004651"/>
    </source>
</evidence>
<dbReference type="GO" id="GO:0000155">
    <property type="term" value="F:phosphorelay sensor kinase activity"/>
    <property type="evidence" value="ECO:0007669"/>
    <property type="project" value="InterPro"/>
</dbReference>
<keyword evidence="6" id="KW-0808">Transferase</keyword>
<keyword evidence="7 12" id="KW-0812">Transmembrane</keyword>
<evidence type="ECO:0000256" key="3">
    <source>
        <dbReference type="ARBA" id="ARBA00012438"/>
    </source>
</evidence>
<dbReference type="Gene3D" id="1.10.287.130">
    <property type="match status" value="1"/>
</dbReference>
<accession>C0BVZ8</accession>
<dbReference type="SMART" id="SM00387">
    <property type="entry name" value="HATPase_c"/>
    <property type="match status" value="1"/>
</dbReference>
<dbReference type="Gene3D" id="3.30.565.10">
    <property type="entry name" value="Histidine kinase-like ATPase, C-terminal domain"/>
    <property type="match status" value="1"/>
</dbReference>
<dbReference type="Pfam" id="PF00512">
    <property type="entry name" value="HisKA"/>
    <property type="match status" value="1"/>
</dbReference>
<evidence type="ECO:0000256" key="4">
    <source>
        <dbReference type="ARBA" id="ARBA00022475"/>
    </source>
</evidence>
<dbReference type="InterPro" id="IPR036097">
    <property type="entry name" value="HisK_dim/P_sf"/>
</dbReference>
<dbReference type="eggNOG" id="COG2205">
    <property type="taxonomic scope" value="Bacteria"/>
</dbReference>
<keyword evidence="8 15" id="KW-0418">Kinase</keyword>
<dbReference type="InterPro" id="IPR003661">
    <property type="entry name" value="HisK_dim/P_dom"/>
</dbReference>
<proteinExistence type="predicted"/>
<comment type="catalytic activity">
    <reaction evidence="1">
        <text>ATP + protein L-histidine = ADP + protein N-phospho-L-histidine.</text>
        <dbReference type="EC" id="2.7.13.3"/>
    </reaction>
</comment>
<dbReference type="InterPro" id="IPR003594">
    <property type="entry name" value="HATPase_dom"/>
</dbReference>
<keyword evidence="11 12" id="KW-0472">Membrane</keyword>
<evidence type="ECO:0000313" key="16">
    <source>
        <dbReference type="Proteomes" id="UP000004893"/>
    </source>
</evidence>
<evidence type="ECO:0000313" key="15">
    <source>
        <dbReference type="EMBL" id="EEG75830.1"/>
    </source>
</evidence>
<evidence type="ECO:0000256" key="9">
    <source>
        <dbReference type="ARBA" id="ARBA00022989"/>
    </source>
</evidence>
<sequence length="424" mass="48722">MRKFNTVIAAAVLFYLLTAAAAGYGIHNAATVQEQVHKIEINRIYSSLRDGVPQENIDLSEFRYVKGISYLPAGQMEEEDMAAAFYEEKNHLGSQVIPVFTDGSLEGLWRFDYEKPVFQAENILLITEVCLGIMGAVLISVLCYLRSQLIGPFLRLKTLPYELANGHLSGEVPEEKSRFFGDFFWGMSQLKDTLALSRKRRLELEKEKKTMLLSLSHDIKTPLHAIRLYGRALEEDLYHGEAQRRHAARQIGEKASEIERHVEEIMRNSREDILDIHVDNGEFYQAELVKRILDTYEEKCKIRMVDLEVGPYDDLLLKGDMERTLEVIGNLFENAFKYGDGRSITLTFYEEDYCHLVRVYSSGNPVTDNEFNHIFESFFRASNSRGLEGNGLGLYICREIMRKMDGEIFAQKEEEGMAFVLVFR</sequence>
<feature type="transmembrane region" description="Helical" evidence="12">
    <location>
        <begin position="123"/>
        <end position="145"/>
    </location>
</feature>
<comment type="subcellular location">
    <subcellularLocation>
        <location evidence="2">Cell membrane</location>
        <topology evidence="2">Multi-pass membrane protein</topology>
    </subcellularLocation>
</comment>
<evidence type="ECO:0000256" key="12">
    <source>
        <dbReference type="SAM" id="Phobius"/>
    </source>
</evidence>
<dbReference type="AlphaFoldDB" id="C0BVZ8"/>
<evidence type="ECO:0000256" key="8">
    <source>
        <dbReference type="ARBA" id="ARBA00022777"/>
    </source>
</evidence>
<evidence type="ECO:0000256" key="1">
    <source>
        <dbReference type="ARBA" id="ARBA00000085"/>
    </source>
</evidence>
<evidence type="ECO:0000256" key="13">
    <source>
        <dbReference type="SAM" id="SignalP"/>
    </source>
</evidence>
<dbReference type="PROSITE" id="PS50109">
    <property type="entry name" value="HIS_KIN"/>
    <property type="match status" value="1"/>
</dbReference>
<feature type="chain" id="PRO_5030166654" description="histidine kinase" evidence="13">
    <location>
        <begin position="22"/>
        <end position="424"/>
    </location>
</feature>
<dbReference type="InterPro" id="IPR004358">
    <property type="entry name" value="Sig_transdc_His_kin-like_C"/>
</dbReference>
<dbReference type="Proteomes" id="UP000004893">
    <property type="component" value="Unassembled WGS sequence"/>
</dbReference>
<evidence type="ECO:0000256" key="5">
    <source>
        <dbReference type="ARBA" id="ARBA00022553"/>
    </source>
</evidence>
<evidence type="ECO:0000256" key="11">
    <source>
        <dbReference type="ARBA" id="ARBA00023136"/>
    </source>
</evidence>
<dbReference type="GO" id="GO:0004721">
    <property type="term" value="F:phosphoprotein phosphatase activity"/>
    <property type="evidence" value="ECO:0007669"/>
    <property type="project" value="TreeGrafter"/>
</dbReference>
<evidence type="ECO:0000256" key="7">
    <source>
        <dbReference type="ARBA" id="ARBA00022692"/>
    </source>
</evidence>
<dbReference type="InterPro" id="IPR036890">
    <property type="entry name" value="HATPase_C_sf"/>
</dbReference>
<dbReference type="CDD" id="cd00082">
    <property type="entry name" value="HisKA"/>
    <property type="match status" value="1"/>
</dbReference>
<organism evidence="15 16">
    <name type="scientific">[Clostridium] hylemonae DSM 15053</name>
    <dbReference type="NCBI Taxonomy" id="553973"/>
    <lineage>
        <taxon>Bacteria</taxon>
        <taxon>Bacillati</taxon>
        <taxon>Bacillota</taxon>
        <taxon>Clostridia</taxon>
        <taxon>Lachnospirales</taxon>
        <taxon>Lachnospiraceae</taxon>
    </lineage>
</organism>
<dbReference type="PRINTS" id="PR00344">
    <property type="entry name" value="BCTRLSENSOR"/>
</dbReference>
<evidence type="ECO:0000256" key="10">
    <source>
        <dbReference type="ARBA" id="ARBA00023012"/>
    </source>
</evidence>
<keyword evidence="16" id="KW-1185">Reference proteome</keyword>
<dbReference type="SUPFAM" id="SSF47384">
    <property type="entry name" value="Homodimeric domain of signal transducing histidine kinase"/>
    <property type="match status" value="1"/>
</dbReference>
<gene>
    <name evidence="15" type="ORF">CLOHYLEM_03996</name>
</gene>
<keyword evidence="9 12" id="KW-1133">Transmembrane helix</keyword>
<dbReference type="GO" id="GO:0016036">
    <property type="term" value="P:cellular response to phosphate starvation"/>
    <property type="evidence" value="ECO:0007669"/>
    <property type="project" value="TreeGrafter"/>
</dbReference>
<dbReference type="SUPFAM" id="SSF55874">
    <property type="entry name" value="ATPase domain of HSP90 chaperone/DNA topoisomerase II/histidine kinase"/>
    <property type="match status" value="1"/>
</dbReference>
<dbReference type="HOGENOM" id="CLU_000445_89_38_9"/>
<feature type="domain" description="Histidine kinase" evidence="14">
    <location>
        <begin position="214"/>
        <end position="424"/>
    </location>
</feature>
<dbReference type="CDD" id="cd00075">
    <property type="entry name" value="HATPase"/>
    <property type="match status" value="1"/>
</dbReference>
<dbReference type="EMBL" id="ABYI02000003">
    <property type="protein sequence ID" value="EEG75830.1"/>
    <property type="molecule type" value="Genomic_DNA"/>
</dbReference>
<dbReference type="EC" id="2.7.13.3" evidence="3"/>
<keyword evidence="10" id="KW-0902">Two-component regulatory system</keyword>
<keyword evidence="4" id="KW-1003">Cell membrane</keyword>
<keyword evidence="5" id="KW-0597">Phosphoprotein</keyword>
<dbReference type="PANTHER" id="PTHR45453:SF2">
    <property type="entry name" value="HISTIDINE KINASE"/>
    <property type="match status" value="1"/>
</dbReference>
<comment type="caution">
    <text evidence="15">The sequence shown here is derived from an EMBL/GenBank/DDBJ whole genome shotgun (WGS) entry which is preliminary data.</text>
</comment>
<dbReference type="InterPro" id="IPR050351">
    <property type="entry name" value="BphY/WalK/GraS-like"/>
</dbReference>
<dbReference type="Pfam" id="PF02518">
    <property type="entry name" value="HATPase_c"/>
    <property type="match status" value="1"/>
</dbReference>
<dbReference type="OrthoDB" id="9780718at2"/>
<dbReference type="SMART" id="SM00388">
    <property type="entry name" value="HisKA"/>
    <property type="match status" value="1"/>
</dbReference>
<keyword evidence="13" id="KW-0732">Signal</keyword>